<evidence type="ECO:0000256" key="1">
    <source>
        <dbReference type="ARBA" id="ARBA00009981"/>
    </source>
</evidence>
<dbReference type="Proteomes" id="UP001438189">
    <property type="component" value="Unassembled WGS sequence"/>
</dbReference>
<dbReference type="AlphaFoldDB" id="A0ABD5LGR1"/>
<gene>
    <name evidence="3" type="ORF">ABVB70_11885</name>
</gene>
<proteinExistence type="inferred from homology"/>
<dbReference type="EMBL" id="JBETME010000004">
    <property type="protein sequence ID" value="MES4991035.1"/>
    <property type="molecule type" value="Genomic_DNA"/>
</dbReference>
<evidence type="ECO:0000313" key="4">
    <source>
        <dbReference type="Proteomes" id="UP001438189"/>
    </source>
</evidence>
<evidence type="ECO:0000256" key="2">
    <source>
        <dbReference type="RuleBase" id="RU362080"/>
    </source>
</evidence>
<dbReference type="InterPro" id="IPR036165">
    <property type="entry name" value="YefM-like_sf"/>
</dbReference>
<dbReference type="Pfam" id="PF02604">
    <property type="entry name" value="PhdYeFM_antitox"/>
    <property type="match status" value="1"/>
</dbReference>
<reference evidence="3 4" key="1">
    <citation type="submission" date="2024-06" db="EMBL/GenBank/DDBJ databases">
        <title>Genome sequencing of Agrobacterium spp. from tobacco in Serbia.</title>
        <authorList>
            <person name="Ilicic R.J."/>
            <person name="Studholme D.J."/>
            <person name="Jelusic A."/>
            <person name="Barac G."/>
            <person name="Bagi F."/>
            <person name="Popovic Milovanovic T."/>
        </authorList>
    </citation>
    <scope>NUCLEOTIDE SEQUENCE [LARGE SCALE GENOMIC DNA]</scope>
    <source>
        <strain evidence="3 4">DA1</strain>
    </source>
</reference>
<organism evidence="3 4">
    <name type="scientific">Agrobacterium radiobacter</name>
    <dbReference type="NCBI Taxonomy" id="362"/>
    <lineage>
        <taxon>Bacteria</taxon>
        <taxon>Pseudomonadati</taxon>
        <taxon>Pseudomonadota</taxon>
        <taxon>Alphaproteobacteria</taxon>
        <taxon>Hyphomicrobiales</taxon>
        <taxon>Rhizobiaceae</taxon>
        <taxon>Rhizobium/Agrobacterium group</taxon>
        <taxon>Agrobacterium</taxon>
        <taxon>Agrobacterium tumefaciens complex</taxon>
    </lineage>
</organism>
<dbReference type="Gene3D" id="3.40.1620.10">
    <property type="entry name" value="YefM-like domain"/>
    <property type="match status" value="1"/>
</dbReference>
<comment type="similarity">
    <text evidence="1 2">Belongs to the phD/YefM antitoxin family.</text>
</comment>
<accession>A0ABD5LGR1</accession>
<dbReference type="NCBIfam" id="TIGR01552">
    <property type="entry name" value="phd_fam"/>
    <property type="match status" value="1"/>
</dbReference>
<dbReference type="SUPFAM" id="SSF143120">
    <property type="entry name" value="YefM-like"/>
    <property type="match status" value="1"/>
</dbReference>
<protein>
    <recommendedName>
        <fullName evidence="2">Antitoxin</fullName>
    </recommendedName>
</protein>
<dbReference type="RefSeq" id="WP_353574283.1">
    <property type="nucleotide sequence ID" value="NZ_JBETME010000004.1"/>
</dbReference>
<sequence length="71" mass="7828">MQTMSAKDAKDGFGRLIDLARMEPVTVEKHGRPVVVVMAVEEYERLHDIASNSVTSVKPLTAEKRNGMSKA</sequence>
<dbReference type="InterPro" id="IPR006442">
    <property type="entry name" value="Antitoxin_Phd/YefM"/>
</dbReference>
<evidence type="ECO:0000313" key="3">
    <source>
        <dbReference type="EMBL" id="MES4991035.1"/>
    </source>
</evidence>
<name>A0ABD5LGR1_AGRRD</name>
<comment type="function">
    <text evidence="2">Antitoxin component of a type II toxin-antitoxin (TA) system.</text>
</comment>
<comment type="caution">
    <text evidence="3">The sequence shown here is derived from an EMBL/GenBank/DDBJ whole genome shotgun (WGS) entry which is preliminary data.</text>
</comment>